<evidence type="ECO:0000256" key="3">
    <source>
        <dbReference type="ARBA" id="ARBA00022846"/>
    </source>
</evidence>
<keyword evidence="6" id="KW-0206">Cytoskeleton</keyword>
<evidence type="ECO:0000256" key="11">
    <source>
        <dbReference type="ARBA" id="ARBA00041517"/>
    </source>
</evidence>
<evidence type="ECO:0000256" key="5">
    <source>
        <dbReference type="ARBA" id="ARBA00023069"/>
    </source>
</evidence>
<evidence type="ECO:0000256" key="1">
    <source>
        <dbReference type="ARBA" id="ARBA00004611"/>
    </source>
</evidence>
<keyword evidence="17" id="KW-1185">Reference proteome</keyword>
<keyword evidence="4 13" id="KW-0175">Coiled coil</keyword>
<comment type="subcellular location">
    <subcellularLocation>
        <location evidence="1">Cytoplasm</location>
        <location evidence="1">Cytoskeleton</location>
        <location evidence="1">Flagellum axoneme</location>
    </subcellularLocation>
    <subcellularLocation>
        <location evidence="8">Cytoplasm</location>
        <location evidence="8">Cytoskeleton</location>
        <location evidence="8">Flagellum basal body</location>
    </subcellularLocation>
</comment>
<feature type="coiled-coil region" evidence="13">
    <location>
        <begin position="50"/>
        <end position="77"/>
    </location>
</feature>
<evidence type="ECO:0000256" key="12">
    <source>
        <dbReference type="ARBA" id="ARBA00045865"/>
    </source>
</evidence>
<keyword evidence="7" id="KW-0966">Cell projection</keyword>
<evidence type="ECO:0000256" key="13">
    <source>
        <dbReference type="SAM" id="Coils"/>
    </source>
</evidence>
<dbReference type="Pfam" id="PF14772">
    <property type="entry name" value="NYD-SP28"/>
    <property type="match status" value="1"/>
</dbReference>
<name>A0A8C3QEH7_GEOPR</name>
<evidence type="ECO:0000259" key="15">
    <source>
        <dbReference type="Pfam" id="PF14772"/>
    </source>
</evidence>
<dbReference type="GO" id="GO:0003352">
    <property type="term" value="P:regulation of cilium movement"/>
    <property type="evidence" value="ECO:0007669"/>
    <property type="project" value="TreeGrafter"/>
</dbReference>
<keyword evidence="2" id="KW-0963">Cytoplasm</keyword>
<reference evidence="16" key="2">
    <citation type="submission" date="2025-09" db="UniProtKB">
        <authorList>
            <consortium name="Ensembl"/>
        </authorList>
    </citation>
    <scope>IDENTIFICATION</scope>
</reference>
<evidence type="ECO:0000313" key="16">
    <source>
        <dbReference type="Ensembl" id="ENSCPVP00000022971.2"/>
    </source>
</evidence>
<evidence type="ECO:0000313" key="17">
    <source>
        <dbReference type="Proteomes" id="UP000694382"/>
    </source>
</evidence>
<dbReference type="GO" id="GO:0070286">
    <property type="term" value="P:axonemal dynein complex assembly"/>
    <property type="evidence" value="ECO:0007669"/>
    <property type="project" value="InterPro"/>
</dbReference>
<evidence type="ECO:0000256" key="2">
    <source>
        <dbReference type="ARBA" id="ARBA00022490"/>
    </source>
</evidence>
<accession>A0A8U8C5F9</accession>
<protein>
    <recommendedName>
        <fullName evidence="10">Dynein regulatory complex subunit 2</fullName>
    </recommendedName>
    <alternativeName>
        <fullName evidence="11">Coiled-coil domain-containing protein 65</fullName>
    </alternativeName>
</protein>
<comment type="function">
    <text evidence="12">Component of the nexin-dynein regulatory complex (N-DRC), a key regulator of ciliary/flagellar motility which maintains the alignment and integrity of the distal axoneme and regulates microtubule sliding in motile axonemes. Plays a critical role in the assembly of N-DRC and also stabilizes the assembly of multiple inner dynein arms and radial spokes. Coassembles with DRC1 to form a central scaffold needed for assembly of the N-DRC and its attachment to the outer doublet microtubules.</text>
</comment>
<dbReference type="GO" id="GO:0060285">
    <property type="term" value="P:cilium-dependent cell motility"/>
    <property type="evidence" value="ECO:0007669"/>
    <property type="project" value="TreeGrafter"/>
</dbReference>
<dbReference type="Ensembl" id="ENSCPVT00000023982.2">
    <property type="protein sequence ID" value="ENSCPVP00000022971.2"/>
    <property type="gene ID" value="ENSCPVG00000016409.2"/>
</dbReference>
<evidence type="ECO:0000256" key="9">
    <source>
        <dbReference type="ARBA" id="ARBA00038424"/>
    </source>
</evidence>
<feature type="coiled-coil region" evidence="13">
    <location>
        <begin position="192"/>
        <end position="229"/>
    </location>
</feature>
<evidence type="ECO:0000256" key="10">
    <source>
        <dbReference type="ARBA" id="ARBA00040899"/>
    </source>
</evidence>
<keyword evidence="3" id="KW-0282">Flagellum</keyword>
<evidence type="ECO:0000256" key="8">
    <source>
        <dbReference type="ARBA" id="ARBA00037841"/>
    </source>
</evidence>
<feature type="domain" description="Dynein regulatory complex protein 1/2 N-terminal" evidence="15">
    <location>
        <begin position="1"/>
        <end position="79"/>
    </location>
</feature>
<feature type="region of interest" description="Disordered" evidence="14">
    <location>
        <begin position="357"/>
        <end position="382"/>
    </location>
</feature>
<accession>A0A8C3QEH7</accession>
<dbReference type="InterPro" id="IPR039750">
    <property type="entry name" value="DRC1/DRC2"/>
</dbReference>
<dbReference type="InterPro" id="IPR039505">
    <property type="entry name" value="DRC1/2_N"/>
</dbReference>
<evidence type="ECO:0000256" key="7">
    <source>
        <dbReference type="ARBA" id="ARBA00023273"/>
    </source>
</evidence>
<dbReference type="GO" id="GO:0005858">
    <property type="term" value="C:axonemal dynein complex"/>
    <property type="evidence" value="ECO:0007669"/>
    <property type="project" value="InterPro"/>
</dbReference>
<evidence type="ECO:0000256" key="6">
    <source>
        <dbReference type="ARBA" id="ARBA00023212"/>
    </source>
</evidence>
<proteinExistence type="inferred from homology"/>
<feature type="region of interest" description="Disordered" evidence="14">
    <location>
        <begin position="395"/>
        <end position="476"/>
    </location>
</feature>
<feature type="compositionally biased region" description="Gly residues" evidence="14">
    <location>
        <begin position="395"/>
        <end position="407"/>
    </location>
</feature>
<keyword evidence="5" id="KW-0969">Cilium</keyword>
<dbReference type="AlphaFoldDB" id="A0A8C3QEH7"/>
<dbReference type="Proteomes" id="UP000694382">
    <property type="component" value="Unassembled WGS sequence"/>
</dbReference>
<evidence type="ECO:0000256" key="4">
    <source>
        <dbReference type="ARBA" id="ARBA00023054"/>
    </source>
</evidence>
<reference evidence="16" key="1">
    <citation type="submission" date="2025-08" db="UniProtKB">
        <authorList>
            <consortium name="Ensembl"/>
        </authorList>
    </citation>
    <scope>IDENTIFICATION</scope>
</reference>
<sequence>MQEKLSREEQSSLWGLHKVRTLWRSAQRKAKDQELRQDIEILSQTFARVMDCKDGTIEALVTELKEAEEQQNRALSSHLDLTDQLLQLQRCRLGYLEQGFSAQVGALKAEFEAERRAMLEQQDWESWVLQEMELATEQEHARSKQEALLNFQSARDDIKNKCWQDQQYSRLTLGARLEGLWEQIQTARRNYAQATEKKKVEFEELKRKCEKTSCEINAQAKRLEKLQDMVTTTRGQIAAHLRKSEEQTQRIRGHREDAHQKLQKLRAQVTQASATAHTHLVTLSSQCSATLKVLQQLVEKVSWALLMSPCPVSCCPHLPIPVSPPGSAPPAPGRAVPQAGDRRGEGAALLPLLTGRVGAAKSPQGPGGDGQRAPGTGDEGLHGAGEVLAEVQQGQAGGEGAGEGTGSPGRQEPGAKEAPPAVPGGGYDEPEGAQRSPSPPCHQAKASSPEMSGRAMLRDTGHGEGSTTRTPVLAPPAPAEAPWQICLVFGDSGISWIRLQKSKTA</sequence>
<dbReference type="PANTHER" id="PTHR21625:SF0">
    <property type="entry name" value="DYNEIN REGULATORY COMPLEX SUBUNIT 2"/>
    <property type="match status" value="1"/>
</dbReference>
<organism evidence="16 17">
    <name type="scientific">Geospiza parvula</name>
    <name type="common">Small tree-finch</name>
    <name type="synonym">Camarhynchus parvulus</name>
    <dbReference type="NCBI Taxonomy" id="87175"/>
    <lineage>
        <taxon>Eukaryota</taxon>
        <taxon>Metazoa</taxon>
        <taxon>Chordata</taxon>
        <taxon>Craniata</taxon>
        <taxon>Vertebrata</taxon>
        <taxon>Euteleostomi</taxon>
        <taxon>Archelosauria</taxon>
        <taxon>Archosauria</taxon>
        <taxon>Dinosauria</taxon>
        <taxon>Saurischia</taxon>
        <taxon>Theropoda</taxon>
        <taxon>Coelurosauria</taxon>
        <taxon>Aves</taxon>
        <taxon>Neognathae</taxon>
        <taxon>Neoaves</taxon>
        <taxon>Telluraves</taxon>
        <taxon>Australaves</taxon>
        <taxon>Passeriformes</taxon>
        <taxon>Thraupidae</taxon>
        <taxon>Camarhynchus</taxon>
    </lineage>
</organism>
<dbReference type="PANTHER" id="PTHR21625">
    <property type="entry name" value="NYD-SP28 PROTEIN"/>
    <property type="match status" value="1"/>
</dbReference>
<comment type="similarity">
    <text evidence="9">Belongs to the DRC2 family.</text>
</comment>
<evidence type="ECO:0000256" key="14">
    <source>
        <dbReference type="SAM" id="MobiDB-lite"/>
    </source>
</evidence>